<dbReference type="Gene3D" id="3.40.50.1010">
    <property type="entry name" value="5'-nuclease"/>
    <property type="match status" value="1"/>
</dbReference>
<dbReference type="CDD" id="cd09877">
    <property type="entry name" value="PIN_YacL-like"/>
    <property type="match status" value="1"/>
</dbReference>
<keyword evidence="3" id="KW-0378">Hydrolase</keyword>
<name>A0A068NY85_FIMGI</name>
<dbReference type="Proteomes" id="UP000027982">
    <property type="component" value="Chromosome"/>
</dbReference>
<evidence type="ECO:0000256" key="4">
    <source>
        <dbReference type="ARBA" id="ARBA00022842"/>
    </source>
</evidence>
<dbReference type="PROSITE" id="PS50926">
    <property type="entry name" value="TRAM"/>
    <property type="match status" value="1"/>
</dbReference>
<dbReference type="KEGG" id="fgi:OP10G_3371"/>
<proteinExistence type="predicted"/>
<dbReference type="OrthoDB" id="9780734at2"/>
<dbReference type="InterPro" id="IPR029060">
    <property type="entry name" value="PIN-like_dom_sf"/>
</dbReference>
<dbReference type="HOGENOM" id="CLU_050839_0_0_0"/>
<dbReference type="AlphaFoldDB" id="A0A068NY85"/>
<accession>A0A068NY85</accession>
<feature type="transmembrane region" description="Helical" evidence="5">
    <location>
        <begin position="20"/>
        <end position="48"/>
    </location>
</feature>
<dbReference type="PANTHER" id="PTHR11603">
    <property type="entry name" value="AAA FAMILY ATPASE"/>
    <property type="match status" value="1"/>
</dbReference>
<evidence type="ECO:0000313" key="8">
    <source>
        <dbReference type="Proteomes" id="UP000027982"/>
    </source>
</evidence>
<keyword evidence="5" id="KW-0472">Membrane</keyword>
<dbReference type="Pfam" id="PF01938">
    <property type="entry name" value="TRAM"/>
    <property type="match status" value="1"/>
</dbReference>
<keyword evidence="8" id="KW-1185">Reference proteome</keyword>
<comment type="cofactor">
    <cofactor evidence="1">
        <name>Mg(2+)</name>
        <dbReference type="ChEBI" id="CHEBI:18420"/>
    </cofactor>
</comment>
<evidence type="ECO:0000256" key="2">
    <source>
        <dbReference type="ARBA" id="ARBA00022722"/>
    </source>
</evidence>
<dbReference type="InterPro" id="IPR052041">
    <property type="entry name" value="Nucleic_acid_metab_PIN/TRAM"/>
</dbReference>
<gene>
    <name evidence="7" type="ORF">OP10G_3371</name>
</gene>
<evidence type="ECO:0000256" key="3">
    <source>
        <dbReference type="ARBA" id="ARBA00022801"/>
    </source>
</evidence>
<dbReference type="SMART" id="SM00670">
    <property type="entry name" value="PINc"/>
    <property type="match status" value="1"/>
</dbReference>
<dbReference type="STRING" id="661478.OP10G_3371"/>
<sequence>MSERKLRLQDIPSVGVKGAVHFIVIAIFAVIGAGILGSVAPEVLIWLYQQITLMISHNKPDPSTFKVGTVAAVVPFALLGVILGGYVGVRFIRSLERIGLRWDKMDAGDKVTFFVGIFAGLIASVPLLLMFQALDMPPLYRAELITAVMTGFAALSVYALQSMAEILPWNRNRGPRRRSGIKLLDTNVIIDGRVYDVVRTGFLDGNLYVPGFVLDELQYIADSHDSLRRQRGRRGLEVLRHMQGDFELDVRSHDRLAPDQGDGVDARLVRLAKALGADIVTNDFNLRRVAELQEVRVLSLNDLALALRSNILPQETLELMIIREGNQIGQGVGYLEDGTMVVVENGKPHIGETVEVVVTQVHQTERGKMIFGEIDGEEEVRYERRKPTPRPRTSA</sequence>
<protein>
    <submittedName>
        <fullName evidence="7">Pili retraction protein pilT</fullName>
    </submittedName>
</protein>
<keyword evidence="2" id="KW-0540">Nuclease</keyword>
<dbReference type="InterPro" id="IPR002792">
    <property type="entry name" value="TRAM_dom"/>
</dbReference>
<dbReference type="GO" id="GO:0016787">
    <property type="term" value="F:hydrolase activity"/>
    <property type="evidence" value="ECO:0007669"/>
    <property type="project" value="UniProtKB-KW"/>
</dbReference>
<feature type="domain" description="TRAM" evidence="6">
    <location>
        <begin position="310"/>
        <end position="371"/>
    </location>
</feature>
<evidence type="ECO:0000256" key="1">
    <source>
        <dbReference type="ARBA" id="ARBA00001946"/>
    </source>
</evidence>
<keyword evidence="5" id="KW-1133">Transmembrane helix</keyword>
<dbReference type="eggNOG" id="COG4956">
    <property type="taxonomic scope" value="Bacteria"/>
</dbReference>
<keyword evidence="4" id="KW-0460">Magnesium</keyword>
<evidence type="ECO:0000313" key="7">
    <source>
        <dbReference type="EMBL" id="AIE86739.1"/>
    </source>
</evidence>
<dbReference type="RefSeq" id="WP_025229323.1">
    <property type="nucleotide sequence ID" value="NZ_CP007139.1"/>
</dbReference>
<dbReference type="EMBL" id="CP007139">
    <property type="protein sequence ID" value="AIE86739.1"/>
    <property type="molecule type" value="Genomic_DNA"/>
</dbReference>
<evidence type="ECO:0000256" key="5">
    <source>
        <dbReference type="SAM" id="Phobius"/>
    </source>
</evidence>
<dbReference type="InterPro" id="IPR002716">
    <property type="entry name" value="PIN_dom"/>
</dbReference>
<keyword evidence="5" id="KW-0812">Transmembrane</keyword>
<feature type="transmembrane region" description="Helical" evidence="5">
    <location>
        <begin position="113"/>
        <end position="132"/>
    </location>
</feature>
<dbReference type="PANTHER" id="PTHR11603:SF147">
    <property type="entry name" value="MEMBRANE PROTEIN"/>
    <property type="match status" value="1"/>
</dbReference>
<feature type="transmembrane region" description="Helical" evidence="5">
    <location>
        <begin position="144"/>
        <end position="169"/>
    </location>
</feature>
<reference evidence="7 8" key="1">
    <citation type="journal article" date="2014" name="PLoS ONE">
        <title>The first complete genome sequence of the class fimbriimonadia in the phylum armatimonadetes.</title>
        <authorList>
            <person name="Hu Z.Y."/>
            <person name="Wang Y.Z."/>
            <person name="Im W.T."/>
            <person name="Wang S.Y."/>
            <person name="Zhao G.P."/>
            <person name="Zheng H.J."/>
            <person name="Quan Z.X."/>
        </authorList>
    </citation>
    <scope>NUCLEOTIDE SEQUENCE [LARGE SCALE GENOMIC DNA]</scope>
    <source>
        <strain evidence="7">Gsoil 348</strain>
    </source>
</reference>
<dbReference type="GO" id="GO:0004518">
    <property type="term" value="F:nuclease activity"/>
    <property type="evidence" value="ECO:0007669"/>
    <property type="project" value="UniProtKB-KW"/>
</dbReference>
<evidence type="ECO:0000259" key="6">
    <source>
        <dbReference type="PROSITE" id="PS50926"/>
    </source>
</evidence>
<dbReference type="SUPFAM" id="SSF88723">
    <property type="entry name" value="PIN domain-like"/>
    <property type="match status" value="1"/>
</dbReference>
<dbReference type="Pfam" id="PF01850">
    <property type="entry name" value="PIN"/>
    <property type="match status" value="1"/>
</dbReference>
<feature type="transmembrane region" description="Helical" evidence="5">
    <location>
        <begin position="68"/>
        <end position="92"/>
    </location>
</feature>
<organism evidence="7 8">
    <name type="scientific">Fimbriimonas ginsengisoli Gsoil 348</name>
    <dbReference type="NCBI Taxonomy" id="661478"/>
    <lineage>
        <taxon>Bacteria</taxon>
        <taxon>Bacillati</taxon>
        <taxon>Armatimonadota</taxon>
        <taxon>Fimbriimonadia</taxon>
        <taxon>Fimbriimonadales</taxon>
        <taxon>Fimbriimonadaceae</taxon>
        <taxon>Fimbriimonas</taxon>
    </lineage>
</organism>